<keyword evidence="3" id="KW-1185">Reference proteome</keyword>
<accession>A0A136Q0Y7</accession>
<gene>
    <name evidence="2" type="ORF">HMPREF3293_03015</name>
</gene>
<organism evidence="2 3">
    <name type="scientific">Christensenella minuta</name>
    <dbReference type="NCBI Taxonomy" id="626937"/>
    <lineage>
        <taxon>Bacteria</taxon>
        <taxon>Bacillati</taxon>
        <taxon>Bacillota</taxon>
        <taxon>Clostridia</taxon>
        <taxon>Christensenellales</taxon>
        <taxon>Christensenellaceae</taxon>
        <taxon>Christensenella</taxon>
    </lineage>
</organism>
<dbReference type="AlphaFoldDB" id="A0A136Q0Y7"/>
<dbReference type="KEGG" id="cmiu:B1H56_08470"/>
<dbReference type="EMBL" id="LSZW01000065">
    <property type="protein sequence ID" value="KXK64360.1"/>
    <property type="molecule type" value="Genomic_DNA"/>
</dbReference>
<sequence>MSEKTTMEKFGGFLGKAKDGIVSFGETVASKSKEMVDVTKLSSKRTQVTSEIDSCYRELGMIVYQQRSVGTDAEALFARIAECQKKIQELTAQIEAAKASKQD</sequence>
<evidence type="ECO:0000313" key="3">
    <source>
        <dbReference type="Proteomes" id="UP000070366"/>
    </source>
</evidence>
<reference evidence="2 3" key="1">
    <citation type="submission" date="2016-02" db="EMBL/GenBank/DDBJ databases">
        <authorList>
            <person name="Wen L."/>
            <person name="He K."/>
            <person name="Yang H."/>
        </authorList>
    </citation>
    <scope>NUCLEOTIDE SEQUENCE [LARGE SCALE GENOMIC DNA]</scope>
    <source>
        <strain evidence="2 3">DSM 22607</strain>
    </source>
</reference>
<evidence type="ECO:0000313" key="2">
    <source>
        <dbReference type="EMBL" id="KXK64360.1"/>
    </source>
</evidence>
<feature type="coiled-coil region" evidence="1">
    <location>
        <begin position="73"/>
        <end position="100"/>
    </location>
</feature>
<comment type="caution">
    <text evidence="2">The sequence shown here is derived from an EMBL/GenBank/DDBJ whole genome shotgun (WGS) entry which is preliminary data.</text>
</comment>
<name>A0A136Q0Y7_9FIRM</name>
<evidence type="ECO:0000256" key="1">
    <source>
        <dbReference type="SAM" id="Coils"/>
    </source>
</evidence>
<dbReference type="Proteomes" id="UP000070366">
    <property type="component" value="Unassembled WGS sequence"/>
</dbReference>
<protein>
    <submittedName>
        <fullName evidence="2">Uncharacterized protein</fullName>
    </submittedName>
</protein>
<proteinExistence type="predicted"/>
<keyword evidence="1" id="KW-0175">Coiled coil</keyword>